<dbReference type="RefSeq" id="WP_387218323.1">
    <property type="nucleotide sequence ID" value="NZ_JBIAZM010000002.1"/>
</dbReference>
<dbReference type="EMBL" id="JBIAZM010000002">
    <property type="protein sequence ID" value="MFF5199056.1"/>
    <property type="molecule type" value="Genomic_DNA"/>
</dbReference>
<dbReference type="PANTHER" id="PTHR42776">
    <property type="entry name" value="SERINE PEPTIDASE S9 FAMILY MEMBER"/>
    <property type="match status" value="1"/>
</dbReference>
<gene>
    <name evidence="4" type="ORF">ACFY3B_05565</name>
</gene>
<evidence type="ECO:0000256" key="2">
    <source>
        <dbReference type="SAM" id="MobiDB-lite"/>
    </source>
</evidence>
<dbReference type="Gene3D" id="2.120.10.30">
    <property type="entry name" value="TolB, C-terminal domain"/>
    <property type="match status" value="2"/>
</dbReference>
<reference evidence="4 5" key="1">
    <citation type="submission" date="2024-10" db="EMBL/GenBank/DDBJ databases">
        <title>The Natural Products Discovery Center: Release of the First 8490 Sequenced Strains for Exploring Actinobacteria Biosynthetic Diversity.</title>
        <authorList>
            <person name="Kalkreuter E."/>
            <person name="Kautsar S.A."/>
            <person name="Yang D."/>
            <person name="Bader C.D."/>
            <person name="Teijaro C.N."/>
            <person name="Fluegel L."/>
            <person name="Davis C.M."/>
            <person name="Simpson J.R."/>
            <person name="Lauterbach L."/>
            <person name="Steele A.D."/>
            <person name="Gui C."/>
            <person name="Meng S."/>
            <person name="Li G."/>
            <person name="Viehrig K."/>
            <person name="Ye F."/>
            <person name="Su P."/>
            <person name="Kiefer A.F."/>
            <person name="Nichols A."/>
            <person name="Cepeda A.J."/>
            <person name="Yan W."/>
            <person name="Fan B."/>
            <person name="Jiang Y."/>
            <person name="Adhikari A."/>
            <person name="Zheng C.-J."/>
            <person name="Schuster L."/>
            <person name="Cowan T.M."/>
            <person name="Smanski M.J."/>
            <person name="Chevrette M.G."/>
            <person name="De Carvalho L.P.S."/>
            <person name="Shen B."/>
        </authorList>
    </citation>
    <scope>NUCLEOTIDE SEQUENCE [LARGE SCALE GENOMIC DNA]</scope>
    <source>
        <strain evidence="4 5">NPDC000140</strain>
    </source>
</reference>
<feature type="region of interest" description="Disordered" evidence="2">
    <location>
        <begin position="603"/>
        <end position="630"/>
    </location>
</feature>
<comment type="caution">
    <text evidence="4">The sequence shown here is derived from an EMBL/GenBank/DDBJ whole genome shotgun (WGS) entry which is preliminary data.</text>
</comment>
<dbReference type="InterPro" id="IPR029058">
    <property type="entry name" value="AB_hydrolase_fold"/>
</dbReference>
<sequence>MSGYRDFQSGLRFLPTLAIAPDGDSIAYVDDANGQFNLVTQALSTGDTRRLTAGTDSTVRRVAWHPGGEWLLFLADDSGDENTQLYRVDAAGGITVQLTDAPDVQYSAALGDPFSPDGRFIAYCGNDRKPADQDVLVHDLSTDEVRRIYTGGGRVYPGHWSPDGSRLTLAEWRTTNSDHLVHLITVDGAEPRSLTPYDDVATYWLGPWLRDGSGFLVLSNVGREFTGLATMDAESGALTWLDTPDWDVEEVALSADGRVLVWNVNVDGFSQLRGRDLVSGVDIRMPELPAGTGTGLTVSGDGRFVVLRLSTATRPWNILLIDLELGELRWLSNVRPVAADPATFREPTLVRYPAQDGRQIPGYLYRPEGPEPAGVLISIHGGPAWQELPVYMHDGFYQYLLAHGIGVFAPNVRGSLGYGRTYSDLVNRDWGGGDLTDLADAVAYLRAQEWIDPNRIGVMGASYGGFAVLSCLSRLSELNWAAGVDFYGPSNLVTLAKASPPTWRSLVAAVIGDPEADADRLMARSPVTHADRIQAPLMVVQGANDPRVPRQESDQIVERLRSRGVEVRYEVFPDEGHGLLRRDNQARAFADAGEFLIRHLRGRGGSVGQSGHSMDDHPEENDSSSPLLGQ</sequence>
<evidence type="ECO:0000313" key="4">
    <source>
        <dbReference type="EMBL" id="MFF5199056.1"/>
    </source>
</evidence>
<dbReference type="PANTHER" id="PTHR42776:SF27">
    <property type="entry name" value="DIPEPTIDYL PEPTIDASE FAMILY MEMBER 6"/>
    <property type="match status" value="1"/>
</dbReference>
<dbReference type="InterPro" id="IPR011042">
    <property type="entry name" value="6-blade_b-propeller_TolB-like"/>
</dbReference>
<dbReference type="Proteomes" id="UP001602287">
    <property type="component" value="Unassembled WGS sequence"/>
</dbReference>
<name>A0ABW6VN40_9ACTN</name>
<dbReference type="Gene3D" id="3.40.50.1820">
    <property type="entry name" value="alpha/beta hydrolase"/>
    <property type="match status" value="1"/>
</dbReference>
<evidence type="ECO:0000259" key="3">
    <source>
        <dbReference type="Pfam" id="PF00326"/>
    </source>
</evidence>
<protein>
    <submittedName>
        <fullName evidence="4">Prolyl oligopeptidase family serine peptidase</fullName>
    </submittedName>
</protein>
<accession>A0ABW6VN40</accession>
<evidence type="ECO:0000256" key="1">
    <source>
        <dbReference type="ARBA" id="ARBA00022801"/>
    </source>
</evidence>
<keyword evidence="5" id="KW-1185">Reference proteome</keyword>
<proteinExistence type="predicted"/>
<dbReference type="Pfam" id="PF00326">
    <property type="entry name" value="Peptidase_S9"/>
    <property type="match status" value="1"/>
</dbReference>
<organism evidence="4 5">
    <name type="scientific">Micromonospora parva</name>
    <dbReference type="NCBI Taxonomy" id="1464048"/>
    <lineage>
        <taxon>Bacteria</taxon>
        <taxon>Bacillati</taxon>
        <taxon>Actinomycetota</taxon>
        <taxon>Actinomycetes</taxon>
        <taxon>Micromonosporales</taxon>
        <taxon>Micromonosporaceae</taxon>
        <taxon>Micromonospora</taxon>
    </lineage>
</organism>
<dbReference type="InterPro" id="IPR001375">
    <property type="entry name" value="Peptidase_S9_cat"/>
</dbReference>
<evidence type="ECO:0000313" key="5">
    <source>
        <dbReference type="Proteomes" id="UP001602287"/>
    </source>
</evidence>
<keyword evidence="1" id="KW-0378">Hydrolase</keyword>
<feature type="domain" description="Peptidase S9 prolyl oligopeptidase catalytic" evidence="3">
    <location>
        <begin position="398"/>
        <end position="601"/>
    </location>
</feature>
<dbReference type="SUPFAM" id="SSF53474">
    <property type="entry name" value="alpha/beta-Hydrolases"/>
    <property type="match status" value="1"/>
</dbReference>
<dbReference type="SUPFAM" id="SSF69322">
    <property type="entry name" value="Tricorn protease domain 2"/>
    <property type="match status" value="1"/>
</dbReference>